<dbReference type="EMBL" id="CP104557">
    <property type="protein sequence ID" value="UXH38276.1"/>
    <property type="molecule type" value="Genomic_DNA"/>
</dbReference>
<evidence type="ECO:0000313" key="2">
    <source>
        <dbReference type="Proteomes" id="UP001064504"/>
    </source>
</evidence>
<dbReference type="Proteomes" id="UP001064504">
    <property type="component" value="Chromosome"/>
</dbReference>
<sequence length="149" mass="16853">MQHHQYLGTYYGEDKLGNLLKSLNIIEQPILPRGETDTYLSKETAGIELTFSDSESLKSPERDYPDGALVLVNIRYYGREIGKFSIYQGALPYGIKFGLKKPALLTLLGEPEWKNPEESRLRWARENHRVHVTLSHNGEVAVVSVGLPL</sequence>
<accession>A0ABY6AJ10</accession>
<name>A0ABY6AJ10_9PSED</name>
<organism evidence="1 2">
    <name type="scientific">Pseudomonas promysalinigenes</name>
    <dbReference type="NCBI Taxonomy" id="485898"/>
    <lineage>
        <taxon>Bacteria</taxon>
        <taxon>Pseudomonadati</taxon>
        <taxon>Pseudomonadota</taxon>
        <taxon>Gammaproteobacteria</taxon>
        <taxon>Pseudomonadales</taxon>
        <taxon>Pseudomonadaceae</taxon>
        <taxon>Pseudomonas</taxon>
    </lineage>
</organism>
<reference evidence="1" key="1">
    <citation type="submission" date="2022-09" db="EMBL/GenBank/DDBJ databases">
        <title>Complete genome sequence of Pseudomonas promysalinigenes strain RL-WG26, a newly isolated PGPR with the potential for plant salinity stress alleviation.</title>
        <authorList>
            <person name="Ren L."/>
            <person name="Wang G."/>
            <person name="Hu H."/>
        </authorList>
    </citation>
    <scope>NUCLEOTIDE SEQUENCE</scope>
    <source>
        <strain evidence="1">RL-WG26</strain>
    </source>
</reference>
<protein>
    <submittedName>
        <fullName evidence="1">Uncharacterized protein</fullName>
    </submittedName>
</protein>
<keyword evidence="2" id="KW-1185">Reference proteome</keyword>
<dbReference type="RefSeq" id="WP_261743645.1">
    <property type="nucleotide sequence ID" value="NZ_CP104557.1"/>
</dbReference>
<evidence type="ECO:0000313" key="1">
    <source>
        <dbReference type="EMBL" id="UXH38276.1"/>
    </source>
</evidence>
<proteinExistence type="predicted"/>
<gene>
    <name evidence="1" type="ORF">N5C08_14885</name>
</gene>